<evidence type="ECO:0000256" key="1">
    <source>
        <dbReference type="ARBA" id="ARBA00023118"/>
    </source>
</evidence>
<dbReference type="Proteomes" id="UP001165422">
    <property type="component" value="Unassembled WGS sequence"/>
</dbReference>
<dbReference type="RefSeq" id="WP_150356273.1">
    <property type="nucleotide sequence ID" value="NZ_JAJJPB010000002.1"/>
</dbReference>
<protein>
    <submittedName>
        <fullName evidence="3">Type III-B CRISPR module RAMP protein Cmr6</fullName>
    </submittedName>
</protein>
<evidence type="ECO:0000259" key="2">
    <source>
        <dbReference type="Pfam" id="PF03787"/>
    </source>
</evidence>
<accession>A0ABS8N296</accession>
<feature type="domain" description="CRISPR type III-associated protein" evidence="2">
    <location>
        <begin position="99"/>
        <end position="272"/>
    </location>
</feature>
<evidence type="ECO:0000313" key="4">
    <source>
        <dbReference type="Proteomes" id="UP001165422"/>
    </source>
</evidence>
<reference evidence="3" key="1">
    <citation type="submission" date="2021-11" db="EMBL/GenBank/DDBJ databases">
        <authorList>
            <person name="Qingchun L."/>
            <person name="Dong Z."/>
            <person name="Zongwei Q."/>
            <person name="Jia Z."/>
            <person name="Duotao L."/>
        </authorList>
    </citation>
    <scope>NUCLEOTIDE SEQUENCE</scope>
    <source>
        <strain evidence="3">WLY-B-L2</strain>
    </source>
</reference>
<evidence type="ECO:0000313" key="3">
    <source>
        <dbReference type="EMBL" id="MCC9293922.1"/>
    </source>
</evidence>
<comment type="caution">
    <text evidence="3">The sequence shown here is derived from an EMBL/GenBank/DDBJ whole genome shotgun (WGS) entry which is preliminary data.</text>
</comment>
<dbReference type="InterPro" id="IPR010172">
    <property type="entry name" value="CRISPR-assoc_prot_TM1791"/>
</dbReference>
<dbReference type="PANTHER" id="PTHR39965">
    <property type="entry name" value="CRISPR SYSTEM CMR SUBUNIT CMR6"/>
    <property type="match status" value="1"/>
</dbReference>
<keyword evidence="4" id="KW-1185">Reference proteome</keyword>
<keyword evidence="1" id="KW-0051">Antiviral defense</keyword>
<dbReference type="PANTHER" id="PTHR39965:SF1">
    <property type="entry name" value="CRISPR SYSTEM CMR SUBUNIT CMR6"/>
    <property type="match status" value="1"/>
</dbReference>
<name>A0ABS8N296_9CLOT</name>
<dbReference type="Pfam" id="PF03787">
    <property type="entry name" value="RAMPs"/>
    <property type="match status" value="1"/>
</dbReference>
<proteinExistence type="predicted"/>
<sequence length="274" mass="32175">MDYSKLYFDIDNLKFHNLYDGKNKKHENISLNIRNINCNLLMNKYVIWQGDEAKILCPKYCNSDNYRNLMEYISIKNNKIMNYYKERYKYEVAECLKVENCSKLVIGHGEISVRETSIKLDHIYGIPFIPATSIKGAFRNYINNKYRINDDDKKSVENTEQIIKMFGNNDKKGEIIFLDSYPKNFEIDVDVMTPHYGEYYSNSKLPRNDLEPNPIEFPVIKKGSEFEIIILCKYKCFNLNGKDNVNIIDEFKSFLKEMPLGAKTSVGYGRIKCK</sequence>
<dbReference type="NCBIfam" id="TIGR01898">
    <property type="entry name" value="cas_TM1791_cmr6"/>
    <property type="match status" value="1"/>
</dbReference>
<dbReference type="InterPro" id="IPR005537">
    <property type="entry name" value="RAMP_III_fam"/>
</dbReference>
<gene>
    <name evidence="3" type="primary">cmr6</name>
    <name evidence="3" type="ORF">LN736_03440</name>
</gene>
<organism evidence="3 4">
    <name type="scientific">Clostridium aromativorans</name>
    <dbReference type="NCBI Taxonomy" id="2836848"/>
    <lineage>
        <taxon>Bacteria</taxon>
        <taxon>Bacillati</taxon>
        <taxon>Bacillota</taxon>
        <taxon>Clostridia</taxon>
        <taxon>Eubacteriales</taxon>
        <taxon>Clostridiaceae</taxon>
        <taxon>Clostridium</taxon>
    </lineage>
</organism>
<dbReference type="EMBL" id="JAJJPB010000002">
    <property type="protein sequence ID" value="MCC9293922.1"/>
    <property type="molecule type" value="Genomic_DNA"/>
</dbReference>